<gene>
    <name evidence="2" type="ORF">EV199_3291</name>
</gene>
<feature type="transmembrane region" description="Helical" evidence="1">
    <location>
        <begin position="115"/>
        <end position="137"/>
    </location>
</feature>
<evidence type="ECO:0000256" key="1">
    <source>
        <dbReference type="SAM" id="Phobius"/>
    </source>
</evidence>
<reference evidence="2 3" key="1">
    <citation type="submission" date="2019-02" db="EMBL/GenBank/DDBJ databases">
        <title>Genomic Encyclopedia of Type Strains, Phase IV (KMG-IV): sequencing the most valuable type-strain genomes for metagenomic binning, comparative biology and taxonomic classification.</title>
        <authorList>
            <person name="Goeker M."/>
        </authorList>
    </citation>
    <scope>NUCLEOTIDE SEQUENCE [LARGE SCALE GENOMIC DNA]</scope>
    <source>
        <strain evidence="2 3">DSM 18116</strain>
    </source>
</reference>
<evidence type="ECO:0008006" key="4">
    <source>
        <dbReference type="Google" id="ProtNLM"/>
    </source>
</evidence>
<keyword evidence="3" id="KW-1185">Reference proteome</keyword>
<sequence>MYYQITQSIYFTSILVAFLTSLTAYSRFNKTTYLKYFAPFLLITLGVEVAAKIIEERSGNNQYLFNFFSVLGFMFYFFILYKGITNLIMKRIILGLIVIYPLFAFYIIFFVQGVYVFHTISFGIGALLIVLICIFYFKWQFFETPIEVDIRRDPLVFICLGLVLFHTITFTYFSGIHFFKGLSTSFVRNMTLVCMICNYALYAFFTVAFLVNHKYSKIEFVEFPEIPKL</sequence>
<dbReference type="EMBL" id="SGXA01000002">
    <property type="protein sequence ID" value="RZS71388.1"/>
    <property type="molecule type" value="Genomic_DNA"/>
</dbReference>
<keyword evidence="1" id="KW-0472">Membrane</keyword>
<comment type="caution">
    <text evidence="2">The sequence shown here is derived from an EMBL/GenBank/DDBJ whole genome shotgun (WGS) entry which is preliminary data.</text>
</comment>
<keyword evidence="1" id="KW-0812">Transmembrane</keyword>
<feature type="transmembrane region" description="Helical" evidence="1">
    <location>
        <begin position="33"/>
        <end position="51"/>
    </location>
</feature>
<proteinExistence type="predicted"/>
<name>A0A4Q7MSF1_9BACT</name>
<keyword evidence="1" id="KW-1133">Transmembrane helix</keyword>
<feature type="transmembrane region" description="Helical" evidence="1">
    <location>
        <begin position="157"/>
        <end position="178"/>
    </location>
</feature>
<feature type="transmembrane region" description="Helical" evidence="1">
    <location>
        <begin position="63"/>
        <end position="80"/>
    </location>
</feature>
<evidence type="ECO:0000313" key="2">
    <source>
        <dbReference type="EMBL" id="RZS71388.1"/>
    </source>
</evidence>
<feature type="transmembrane region" description="Helical" evidence="1">
    <location>
        <begin position="6"/>
        <end position="26"/>
    </location>
</feature>
<feature type="transmembrane region" description="Helical" evidence="1">
    <location>
        <begin position="190"/>
        <end position="211"/>
    </location>
</feature>
<dbReference type="AlphaFoldDB" id="A0A4Q7MSF1"/>
<protein>
    <recommendedName>
        <fullName evidence="4">YhhN-like protein</fullName>
    </recommendedName>
</protein>
<feature type="transmembrane region" description="Helical" evidence="1">
    <location>
        <begin position="92"/>
        <end position="109"/>
    </location>
</feature>
<dbReference type="Proteomes" id="UP000293874">
    <property type="component" value="Unassembled WGS sequence"/>
</dbReference>
<organism evidence="2 3">
    <name type="scientific">Pseudobacter ginsenosidimutans</name>
    <dbReference type="NCBI Taxonomy" id="661488"/>
    <lineage>
        <taxon>Bacteria</taxon>
        <taxon>Pseudomonadati</taxon>
        <taxon>Bacteroidota</taxon>
        <taxon>Chitinophagia</taxon>
        <taxon>Chitinophagales</taxon>
        <taxon>Chitinophagaceae</taxon>
        <taxon>Pseudobacter</taxon>
    </lineage>
</organism>
<evidence type="ECO:0000313" key="3">
    <source>
        <dbReference type="Proteomes" id="UP000293874"/>
    </source>
</evidence>
<accession>A0A4Q7MSF1</accession>